<accession>A0A8X7WG20</accession>
<name>A0A8X7WG20_BRACI</name>
<gene>
    <name evidence="2" type="ORF">Bca52824_000196</name>
</gene>
<dbReference type="AlphaFoldDB" id="A0A8X7WG20"/>
<feature type="region of interest" description="Disordered" evidence="1">
    <location>
        <begin position="20"/>
        <end position="57"/>
    </location>
</feature>
<keyword evidence="3" id="KW-1185">Reference proteome</keyword>
<dbReference type="EMBL" id="JAAMPC010000001">
    <property type="protein sequence ID" value="KAG2329016.1"/>
    <property type="molecule type" value="Genomic_DNA"/>
</dbReference>
<feature type="compositionally biased region" description="Polar residues" evidence="1">
    <location>
        <begin position="20"/>
        <end position="39"/>
    </location>
</feature>
<sequence length="113" mass="12852">MDSNPYLIYADVLHSQQDTAIGSQSSPIPLFGTQATEGSNFDPDSPVGPRGKKPMVDGKEVGEFQTMWKIKQEDLAHKEKLQKMKLLEKLFEKQEPLPDYEEDLKKKLISELM</sequence>
<protein>
    <submittedName>
        <fullName evidence="2">Uncharacterized protein</fullName>
    </submittedName>
</protein>
<evidence type="ECO:0000256" key="1">
    <source>
        <dbReference type="SAM" id="MobiDB-lite"/>
    </source>
</evidence>
<comment type="caution">
    <text evidence="2">The sequence shown here is derived from an EMBL/GenBank/DDBJ whole genome shotgun (WGS) entry which is preliminary data.</text>
</comment>
<evidence type="ECO:0000313" key="3">
    <source>
        <dbReference type="Proteomes" id="UP000886595"/>
    </source>
</evidence>
<proteinExistence type="predicted"/>
<evidence type="ECO:0000313" key="2">
    <source>
        <dbReference type="EMBL" id="KAG2329016.1"/>
    </source>
</evidence>
<reference evidence="2 3" key="1">
    <citation type="submission" date="2020-02" db="EMBL/GenBank/DDBJ databases">
        <authorList>
            <person name="Ma Q."/>
            <person name="Huang Y."/>
            <person name="Song X."/>
            <person name="Pei D."/>
        </authorList>
    </citation>
    <scope>NUCLEOTIDE SEQUENCE [LARGE SCALE GENOMIC DNA]</scope>
    <source>
        <strain evidence="2">Sxm20200214</strain>
        <tissue evidence="2">Leaf</tissue>
    </source>
</reference>
<organism evidence="2 3">
    <name type="scientific">Brassica carinata</name>
    <name type="common">Ethiopian mustard</name>
    <name type="synonym">Abyssinian cabbage</name>
    <dbReference type="NCBI Taxonomy" id="52824"/>
    <lineage>
        <taxon>Eukaryota</taxon>
        <taxon>Viridiplantae</taxon>
        <taxon>Streptophyta</taxon>
        <taxon>Embryophyta</taxon>
        <taxon>Tracheophyta</taxon>
        <taxon>Spermatophyta</taxon>
        <taxon>Magnoliopsida</taxon>
        <taxon>eudicotyledons</taxon>
        <taxon>Gunneridae</taxon>
        <taxon>Pentapetalae</taxon>
        <taxon>rosids</taxon>
        <taxon>malvids</taxon>
        <taxon>Brassicales</taxon>
        <taxon>Brassicaceae</taxon>
        <taxon>Brassiceae</taxon>
        <taxon>Brassica</taxon>
    </lineage>
</organism>
<dbReference type="Proteomes" id="UP000886595">
    <property type="component" value="Unassembled WGS sequence"/>
</dbReference>